<evidence type="ECO:0000256" key="4">
    <source>
        <dbReference type="ARBA" id="ARBA00023163"/>
    </source>
</evidence>
<dbReference type="RefSeq" id="WP_270079105.1">
    <property type="nucleotide sequence ID" value="NZ_CP115174.1"/>
</dbReference>
<dbReference type="Pfam" id="PF03466">
    <property type="entry name" value="LysR_substrate"/>
    <property type="match status" value="1"/>
</dbReference>
<comment type="similarity">
    <text evidence="1">Belongs to the LysR transcriptional regulatory family.</text>
</comment>
<dbReference type="Gene3D" id="3.40.190.10">
    <property type="entry name" value="Periplasmic binding protein-like II"/>
    <property type="match status" value="2"/>
</dbReference>
<evidence type="ECO:0000256" key="3">
    <source>
        <dbReference type="ARBA" id="ARBA00023125"/>
    </source>
</evidence>
<dbReference type="Proteomes" id="UP001210865">
    <property type="component" value="Chromosome"/>
</dbReference>
<proteinExistence type="inferred from homology"/>
<dbReference type="EMBL" id="CP115174">
    <property type="protein sequence ID" value="WBO24483.1"/>
    <property type="molecule type" value="Genomic_DNA"/>
</dbReference>
<name>A0ABY7NSX9_9SPHN</name>
<protein>
    <submittedName>
        <fullName evidence="6">LysR family transcriptional regulator</fullName>
    </submittedName>
</protein>
<accession>A0ABY7NSX9</accession>
<evidence type="ECO:0000256" key="1">
    <source>
        <dbReference type="ARBA" id="ARBA00009437"/>
    </source>
</evidence>
<evidence type="ECO:0000313" key="7">
    <source>
        <dbReference type="Proteomes" id="UP001210865"/>
    </source>
</evidence>
<feature type="domain" description="HTH lysR-type" evidence="5">
    <location>
        <begin position="71"/>
        <end position="128"/>
    </location>
</feature>
<dbReference type="InterPro" id="IPR036390">
    <property type="entry name" value="WH_DNA-bd_sf"/>
</dbReference>
<evidence type="ECO:0000256" key="2">
    <source>
        <dbReference type="ARBA" id="ARBA00023015"/>
    </source>
</evidence>
<dbReference type="PRINTS" id="PR00039">
    <property type="entry name" value="HTHLYSR"/>
</dbReference>
<sequence length="371" mass="41423">MINRLRPGWIYGALLNEAIDHKNESTDDYIQTHGLGREHDNLRMILTNAQLRGRTVPPPFRRTGGLSTLMFSIHHLRYAIAAADHGSFQRAARALHIEESTLSRKIVRLEHAIGTNLFIRSRAGVVMTPAGKEFMPQARHLVCKTDRLIERMRSTALGRSGHLAFGYNGPISAGHLRATILAWRERNPEVELEGTEAERRHLHAALDAGALDLAILQGSVRYPGMCRASLWSERILAALPGSHPLADKEILQWSDLRDETFMLTASDPGPDICDMLIGRFARDGWRPDIKMRAISRESIMSVLGGGSAISVTYEGALGTRYPNVVLREVLGPHGVALVHYSAYWRADNDNPALRAFLGFMRRRNSLTFDMP</sequence>
<dbReference type="PANTHER" id="PTHR30346:SF0">
    <property type="entry name" value="HCA OPERON TRANSCRIPTIONAL ACTIVATOR HCAR"/>
    <property type="match status" value="1"/>
</dbReference>
<dbReference type="Pfam" id="PF00126">
    <property type="entry name" value="HTH_1"/>
    <property type="match status" value="1"/>
</dbReference>
<gene>
    <name evidence="6" type="ORF">PBT88_10455</name>
</gene>
<dbReference type="Gene3D" id="1.10.10.10">
    <property type="entry name" value="Winged helix-like DNA-binding domain superfamily/Winged helix DNA-binding domain"/>
    <property type="match status" value="1"/>
</dbReference>
<dbReference type="SUPFAM" id="SSF46785">
    <property type="entry name" value="Winged helix' DNA-binding domain"/>
    <property type="match status" value="1"/>
</dbReference>
<dbReference type="InterPro" id="IPR036388">
    <property type="entry name" value="WH-like_DNA-bd_sf"/>
</dbReference>
<dbReference type="SUPFAM" id="SSF53850">
    <property type="entry name" value="Periplasmic binding protein-like II"/>
    <property type="match status" value="1"/>
</dbReference>
<dbReference type="InterPro" id="IPR005119">
    <property type="entry name" value="LysR_subst-bd"/>
</dbReference>
<dbReference type="CDD" id="cd08414">
    <property type="entry name" value="PBP2_LTTR_aromatics_like"/>
    <property type="match status" value="1"/>
</dbReference>
<keyword evidence="2" id="KW-0805">Transcription regulation</keyword>
<evidence type="ECO:0000313" key="6">
    <source>
        <dbReference type="EMBL" id="WBO24483.1"/>
    </source>
</evidence>
<reference evidence="6 7" key="1">
    <citation type="submission" date="2022-12" db="EMBL/GenBank/DDBJ databases">
        <title>Sphingomonas abieness sp. nov., an endophytic bacterium isolated from Abies koreana.</title>
        <authorList>
            <person name="Jiang L."/>
            <person name="Lee J."/>
        </authorList>
    </citation>
    <scope>NUCLEOTIDE SEQUENCE [LARGE SCALE GENOMIC DNA]</scope>
    <source>
        <strain evidence="7">PAMB 00755</strain>
    </source>
</reference>
<dbReference type="PANTHER" id="PTHR30346">
    <property type="entry name" value="TRANSCRIPTIONAL DUAL REGULATOR HCAR-RELATED"/>
    <property type="match status" value="1"/>
</dbReference>
<evidence type="ECO:0000259" key="5">
    <source>
        <dbReference type="PROSITE" id="PS50931"/>
    </source>
</evidence>
<keyword evidence="4" id="KW-0804">Transcription</keyword>
<keyword evidence="7" id="KW-1185">Reference proteome</keyword>
<dbReference type="InterPro" id="IPR000847">
    <property type="entry name" value="LysR_HTH_N"/>
</dbReference>
<keyword evidence="3" id="KW-0238">DNA-binding</keyword>
<organism evidence="6 7">
    <name type="scientific">Sphingomonas abietis</name>
    <dbReference type="NCBI Taxonomy" id="3012344"/>
    <lineage>
        <taxon>Bacteria</taxon>
        <taxon>Pseudomonadati</taxon>
        <taxon>Pseudomonadota</taxon>
        <taxon>Alphaproteobacteria</taxon>
        <taxon>Sphingomonadales</taxon>
        <taxon>Sphingomonadaceae</taxon>
        <taxon>Sphingomonas</taxon>
    </lineage>
</organism>
<dbReference type="PROSITE" id="PS50931">
    <property type="entry name" value="HTH_LYSR"/>
    <property type="match status" value="1"/>
</dbReference>